<gene>
    <name evidence="5" type="ORF">QP029_06360</name>
</gene>
<name>A0ABY8VP18_9CORY</name>
<dbReference type="PANTHER" id="PTHR44942">
    <property type="entry name" value="METHYLTRANSF_11 DOMAIN-CONTAINING PROTEIN"/>
    <property type="match status" value="1"/>
</dbReference>
<dbReference type="CDD" id="cd02440">
    <property type="entry name" value="AdoMet_MTases"/>
    <property type="match status" value="1"/>
</dbReference>
<sequence>MPDYWNHNTAYHPWILRAVAERPVRDALDVGCGDGLFLTRLAPLVDTATGLEPDPGTYERARVRLADVDNVTVRPCSFEDWGAGAGSIDLVTMVASLHHMDLTGALEKTRELLRPGGQLLVVGLAANRSATDWLFSGLQLPWVRLFSALHRESPDIGVPVAEAEKSLAEIRAEAERVLPGVRVRRGLYYRYLLRWVKPG</sequence>
<dbReference type="GO" id="GO:0008168">
    <property type="term" value="F:methyltransferase activity"/>
    <property type="evidence" value="ECO:0007669"/>
    <property type="project" value="UniProtKB-KW"/>
</dbReference>
<dbReference type="GO" id="GO:0032259">
    <property type="term" value="P:methylation"/>
    <property type="evidence" value="ECO:0007669"/>
    <property type="project" value="UniProtKB-KW"/>
</dbReference>
<dbReference type="InterPro" id="IPR013216">
    <property type="entry name" value="Methyltransf_11"/>
</dbReference>
<evidence type="ECO:0000313" key="5">
    <source>
        <dbReference type="EMBL" id="WIM71394.1"/>
    </source>
</evidence>
<accession>A0ABY8VP18</accession>
<proteinExistence type="inferred from homology"/>
<organism evidence="5 6">
    <name type="scientific">Corynebacterium suedekumii</name>
    <dbReference type="NCBI Taxonomy" id="3049801"/>
    <lineage>
        <taxon>Bacteria</taxon>
        <taxon>Bacillati</taxon>
        <taxon>Actinomycetota</taxon>
        <taxon>Actinomycetes</taxon>
        <taxon>Mycobacteriales</taxon>
        <taxon>Corynebacteriaceae</taxon>
        <taxon>Corynebacterium</taxon>
    </lineage>
</organism>
<feature type="domain" description="Methyltransferase type 11" evidence="4">
    <location>
        <begin position="28"/>
        <end position="120"/>
    </location>
</feature>
<dbReference type="Proteomes" id="UP001238805">
    <property type="component" value="Chromosome"/>
</dbReference>
<dbReference type="Pfam" id="PF08241">
    <property type="entry name" value="Methyltransf_11"/>
    <property type="match status" value="1"/>
</dbReference>
<evidence type="ECO:0000259" key="4">
    <source>
        <dbReference type="Pfam" id="PF08241"/>
    </source>
</evidence>
<dbReference type="SUPFAM" id="SSF53335">
    <property type="entry name" value="S-adenosyl-L-methionine-dependent methyltransferases"/>
    <property type="match status" value="1"/>
</dbReference>
<keyword evidence="3 5" id="KW-0808">Transferase</keyword>
<dbReference type="InterPro" id="IPR029063">
    <property type="entry name" value="SAM-dependent_MTases_sf"/>
</dbReference>
<comment type="similarity">
    <text evidence="1">Belongs to the methyltransferase superfamily.</text>
</comment>
<evidence type="ECO:0000256" key="3">
    <source>
        <dbReference type="ARBA" id="ARBA00022679"/>
    </source>
</evidence>
<dbReference type="Gene3D" id="3.40.50.150">
    <property type="entry name" value="Vaccinia Virus protein VP39"/>
    <property type="match status" value="1"/>
</dbReference>
<evidence type="ECO:0000256" key="1">
    <source>
        <dbReference type="ARBA" id="ARBA00008361"/>
    </source>
</evidence>
<evidence type="ECO:0000313" key="6">
    <source>
        <dbReference type="Proteomes" id="UP001238805"/>
    </source>
</evidence>
<dbReference type="InterPro" id="IPR051052">
    <property type="entry name" value="Diverse_substrate_MTase"/>
</dbReference>
<keyword evidence="6" id="KW-1185">Reference proteome</keyword>
<dbReference type="EC" id="2.1.-.-" evidence="5"/>
<evidence type="ECO:0000256" key="2">
    <source>
        <dbReference type="ARBA" id="ARBA00022603"/>
    </source>
</evidence>
<keyword evidence="2 5" id="KW-0489">Methyltransferase</keyword>
<dbReference type="EMBL" id="CP126970">
    <property type="protein sequence ID" value="WIM71394.1"/>
    <property type="molecule type" value="Genomic_DNA"/>
</dbReference>
<protein>
    <submittedName>
        <fullName evidence="5">Class I SAM-dependent methyltransferase</fullName>
        <ecNumber evidence="5">2.1.-.-</ecNumber>
    </submittedName>
</protein>
<dbReference type="RefSeq" id="WP_284875964.1">
    <property type="nucleotide sequence ID" value="NZ_CP126970.1"/>
</dbReference>
<dbReference type="PANTHER" id="PTHR44942:SF4">
    <property type="entry name" value="METHYLTRANSFERASE TYPE 11 DOMAIN-CONTAINING PROTEIN"/>
    <property type="match status" value="1"/>
</dbReference>
<reference evidence="5 6" key="1">
    <citation type="submission" date="2023-05" db="EMBL/GenBank/DDBJ databases">
        <title>Corynebacterium suedekumii sp. nov. and Corynebacterium breve sp. nov. isolated from raw cow's milk.</title>
        <authorList>
            <person name="Baer M.K."/>
            <person name="Mehl L."/>
            <person name="Hellmuth R."/>
            <person name="Marke G."/>
            <person name="Lipski A."/>
        </authorList>
    </citation>
    <scope>NUCLEOTIDE SEQUENCE [LARGE SCALE GENOMIC DNA]</scope>
    <source>
        <strain evidence="5 6">LM112</strain>
    </source>
</reference>